<organism evidence="2 3">
    <name type="scientific">Nitrosospira multiformis</name>
    <dbReference type="NCBI Taxonomy" id="1231"/>
    <lineage>
        <taxon>Bacteria</taxon>
        <taxon>Pseudomonadati</taxon>
        <taxon>Pseudomonadota</taxon>
        <taxon>Betaproteobacteria</taxon>
        <taxon>Nitrosomonadales</taxon>
        <taxon>Nitrosomonadaceae</taxon>
        <taxon>Nitrosospira</taxon>
    </lineage>
</organism>
<reference evidence="2 3" key="1">
    <citation type="submission" date="2016-10" db="EMBL/GenBank/DDBJ databases">
        <authorList>
            <person name="Varghese N."/>
            <person name="Submissions S."/>
        </authorList>
    </citation>
    <scope>NUCLEOTIDE SEQUENCE [LARGE SCALE GENOMIC DNA]</scope>
    <source>
        <strain evidence="2 3">Nl1</strain>
    </source>
</reference>
<dbReference type="Proteomes" id="UP000183471">
    <property type="component" value="Unassembled WGS sequence"/>
</dbReference>
<keyword evidence="1" id="KW-1133">Transmembrane helix</keyword>
<name>A0ABY0T7A5_9PROT</name>
<evidence type="ECO:0000256" key="1">
    <source>
        <dbReference type="SAM" id="Phobius"/>
    </source>
</evidence>
<dbReference type="InterPro" id="IPR021218">
    <property type="entry name" value="DUF2784"/>
</dbReference>
<gene>
    <name evidence="2" type="ORF">SAMN05216402_0636</name>
</gene>
<evidence type="ECO:0008006" key="4">
    <source>
        <dbReference type="Google" id="ProtNLM"/>
    </source>
</evidence>
<proteinExistence type="predicted"/>
<dbReference type="EMBL" id="FNKY01000001">
    <property type="protein sequence ID" value="SDQ38238.1"/>
    <property type="molecule type" value="Genomic_DNA"/>
</dbReference>
<comment type="caution">
    <text evidence="2">The sequence shown here is derived from an EMBL/GenBank/DDBJ whole genome shotgun (WGS) entry which is preliminary data.</text>
</comment>
<keyword evidence="1" id="KW-0472">Membrane</keyword>
<evidence type="ECO:0000313" key="3">
    <source>
        <dbReference type="Proteomes" id="UP000183471"/>
    </source>
</evidence>
<sequence length="129" mass="14890">MPLADIILIIHFGFVVFVVGSLPLIWIGAWMGWGFVQNLRFRLAHLAAILFVVGESLMGMACPLTLWEDSLRRAETGDNFIQRWLHRILFYDVPEWVLTTVYVLFALLVAVTFRLFPPRHRKSWSSSSI</sequence>
<dbReference type="RefSeq" id="WP_074630755.1">
    <property type="nucleotide sequence ID" value="NZ_FNKY01000001.1"/>
</dbReference>
<dbReference type="Pfam" id="PF10861">
    <property type="entry name" value="DUF2784"/>
    <property type="match status" value="1"/>
</dbReference>
<keyword evidence="3" id="KW-1185">Reference proteome</keyword>
<protein>
    <recommendedName>
        <fullName evidence="4">DUF2784 domain-containing protein</fullName>
    </recommendedName>
</protein>
<feature type="transmembrane region" description="Helical" evidence="1">
    <location>
        <begin position="6"/>
        <end position="31"/>
    </location>
</feature>
<feature type="transmembrane region" description="Helical" evidence="1">
    <location>
        <begin position="43"/>
        <end position="66"/>
    </location>
</feature>
<keyword evidence="1" id="KW-0812">Transmembrane</keyword>
<accession>A0ABY0T7A5</accession>
<evidence type="ECO:0000313" key="2">
    <source>
        <dbReference type="EMBL" id="SDQ38238.1"/>
    </source>
</evidence>
<feature type="transmembrane region" description="Helical" evidence="1">
    <location>
        <begin position="96"/>
        <end position="116"/>
    </location>
</feature>